<dbReference type="GeneID" id="95980257"/>
<dbReference type="SUPFAM" id="SSF103473">
    <property type="entry name" value="MFS general substrate transporter"/>
    <property type="match status" value="1"/>
</dbReference>
<dbReference type="RefSeq" id="XP_069199400.1">
    <property type="nucleotide sequence ID" value="XM_069346531.1"/>
</dbReference>
<dbReference type="PANTHER" id="PTHR23502">
    <property type="entry name" value="MAJOR FACILITATOR SUPERFAMILY"/>
    <property type="match status" value="1"/>
</dbReference>
<feature type="transmembrane region" description="Helical" evidence="5">
    <location>
        <begin position="460"/>
        <end position="478"/>
    </location>
</feature>
<dbReference type="PANTHER" id="PTHR23502:SF187">
    <property type="entry name" value="TRANSPORTER, PUTATIVE (AFU_ORTHOLOGUE AFUA_2G17840)-RELATED"/>
    <property type="match status" value="1"/>
</dbReference>
<evidence type="ECO:0000256" key="2">
    <source>
        <dbReference type="ARBA" id="ARBA00022692"/>
    </source>
</evidence>
<feature type="transmembrane region" description="Helical" evidence="5">
    <location>
        <begin position="357"/>
        <end position="379"/>
    </location>
</feature>
<evidence type="ECO:0000256" key="3">
    <source>
        <dbReference type="ARBA" id="ARBA00022989"/>
    </source>
</evidence>
<feature type="transmembrane region" description="Helical" evidence="5">
    <location>
        <begin position="133"/>
        <end position="150"/>
    </location>
</feature>
<gene>
    <name evidence="7" type="ORF">AAFC00_006558</name>
</gene>
<reference evidence="7 8" key="1">
    <citation type="submission" date="2024-07" db="EMBL/GenBank/DDBJ databases">
        <title>Draft sequence of the Neodothiora populina.</title>
        <authorList>
            <person name="Drown D.D."/>
            <person name="Schuette U.S."/>
            <person name="Buechlein A.B."/>
            <person name="Rusch D.R."/>
            <person name="Winton L.W."/>
            <person name="Adams G.A."/>
        </authorList>
    </citation>
    <scope>NUCLEOTIDE SEQUENCE [LARGE SCALE GENOMIC DNA]</scope>
    <source>
        <strain evidence="7 8">CPC 39397</strain>
    </source>
</reference>
<sequence length="528" mass="58705">MSWNNDPKMEVSNIEYATSPSPSLGDKDNFDVQEHVVREFDVKEGYVLEAQEGETRLKTALNGHTVLIPQPSDDAEDPLNWSPKKKALLLIVVSLTAALPDYGSAVGAVTLIAQAKIWGLSPDTVNHSAVGNVLMLGIGGIFAIVMASYVGRAPTIFWFLVLALATAIWCAAAQSFESFMAARILNGFFETVSQAIGLTFIQDVFFFHERVRKINIWSAFVILSPFVGPMITAFMLTSQPWQSAFWLYTALTGAFLILVVLFLDETYYDRRIAPSHQPPRKSRMLRLVGVEQMKSRKLRNTLWQSVMRPVKVISKPTVLLSCIYYLLIFSWSVGINTTLSIFLTNLYGFDFKGIGCFYFTPIVGALVGEITGHWIHDFIAKRYIKTHNGHFNPEVRLRAAYIATPFLCAGLVLLGFSLERGWHYMVTSVAWGFYVFGIMVTTVTINSYNLDSYPEASGEVAAWINVFRVTGGTVISYFQVKWAAKSGPIISFGVQGAVCVAAFIIILVLQKFGKAMRAKSGPLNFHTD</sequence>
<keyword evidence="2 5" id="KW-0812">Transmembrane</keyword>
<dbReference type="EMBL" id="JBFMKM010000010">
    <property type="protein sequence ID" value="KAL1303125.1"/>
    <property type="molecule type" value="Genomic_DNA"/>
</dbReference>
<dbReference type="InterPro" id="IPR036259">
    <property type="entry name" value="MFS_trans_sf"/>
</dbReference>
<evidence type="ECO:0000256" key="1">
    <source>
        <dbReference type="ARBA" id="ARBA00004141"/>
    </source>
</evidence>
<feature type="transmembrane region" description="Helical" evidence="5">
    <location>
        <begin position="214"/>
        <end position="237"/>
    </location>
</feature>
<dbReference type="InterPro" id="IPR020846">
    <property type="entry name" value="MFS_dom"/>
</dbReference>
<feature type="domain" description="Major facilitator superfamily (MFS) profile" evidence="6">
    <location>
        <begin position="89"/>
        <end position="514"/>
    </location>
</feature>
<evidence type="ECO:0000313" key="7">
    <source>
        <dbReference type="EMBL" id="KAL1303125.1"/>
    </source>
</evidence>
<evidence type="ECO:0000259" key="6">
    <source>
        <dbReference type="PROSITE" id="PS50850"/>
    </source>
</evidence>
<feature type="transmembrane region" description="Helical" evidence="5">
    <location>
        <begin position="424"/>
        <end position="448"/>
    </location>
</feature>
<dbReference type="Gene3D" id="1.20.1250.20">
    <property type="entry name" value="MFS general substrate transporter like domains"/>
    <property type="match status" value="1"/>
</dbReference>
<comment type="caution">
    <text evidence="7">The sequence shown here is derived from an EMBL/GenBank/DDBJ whole genome shotgun (WGS) entry which is preliminary data.</text>
</comment>
<comment type="subcellular location">
    <subcellularLocation>
        <location evidence="1">Membrane</location>
        <topology evidence="1">Multi-pass membrane protein</topology>
    </subcellularLocation>
</comment>
<evidence type="ECO:0000256" key="5">
    <source>
        <dbReference type="SAM" id="Phobius"/>
    </source>
</evidence>
<keyword evidence="4 5" id="KW-0472">Membrane</keyword>
<proteinExistence type="predicted"/>
<keyword evidence="8" id="KW-1185">Reference proteome</keyword>
<feature type="transmembrane region" description="Helical" evidence="5">
    <location>
        <begin position="317"/>
        <end position="337"/>
    </location>
</feature>
<protein>
    <recommendedName>
        <fullName evidence="6">Major facilitator superfamily (MFS) profile domain-containing protein</fullName>
    </recommendedName>
</protein>
<dbReference type="Proteomes" id="UP001562354">
    <property type="component" value="Unassembled WGS sequence"/>
</dbReference>
<feature type="transmembrane region" description="Helical" evidence="5">
    <location>
        <begin position="399"/>
        <end position="418"/>
    </location>
</feature>
<organism evidence="7 8">
    <name type="scientific">Neodothiora populina</name>
    <dbReference type="NCBI Taxonomy" id="2781224"/>
    <lineage>
        <taxon>Eukaryota</taxon>
        <taxon>Fungi</taxon>
        <taxon>Dikarya</taxon>
        <taxon>Ascomycota</taxon>
        <taxon>Pezizomycotina</taxon>
        <taxon>Dothideomycetes</taxon>
        <taxon>Dothideomycetidae</taxon>
        <taxon>Dothideales</taxon>
        <taxon>Dothioraceae</taxon>
        <taxon>Neodothiora</taxon>
    </lineage>
</organism>
<feature type="transmembrane region" description="Helical" evidence="5">
    <location>
        <begin position="490"/>
        <end position="509"/>
    </location>
</feature>
<dbReference type="Pfam" id="PF07690">
    <property type="entry name" value="MFS_1"/>
    <property type="match status" value="1"/>
</dbReference>
<evidence type="ECO:0000313" key="8">
    <source>
        <dbReference type="Proteomes" id="UP001562354"/>
    </source>
</evidence>
<feature type="transmembrane region" description="Helical" evidence="5">
    <location>
        <begin position="188"/>
        <end position="207"/>
    </location>
</feature>
<keyword evidence="3 5" id="KW-1133">Transmembrane helix</keyword>
<accession>A0ABR3PAM7</accession>
<name>A0ABR3PAM7_9PEZI</name>
<dbReference type="PROSITE" id="PS50850">
    <property type="entry name" value="MFS"/>
    <property type="match status" value="1"/>
</dbReference>
<feature type="transmembrane region" description="Helical" evidence="5">
    <location>
        <begin position="157"/>
        <end position="176"/>
    </location>
</feature>
<feature type="transmembrane region" description="Helical" evidence="5">
    <location>
        <begin position="87"/>
        <end position="113"/>
    </location>
</feature>
<evidence type="ECO:0000256" key="4">
    <source>
        <dbReference type="ARBA" id="ARBA00023136"/>
    </source>
</evidence>
<dbReference type="InterPro" id="IPR011701">
    <property type="entry name" value="MFS"/>
</dbReference>
<feature type="transmembrane region" description="Helical" evidence="5">
    <location>
        <begin position="243"/>
        <end position="263"/>
    </location>
</feature>